<accession>T0PUY4</accession>
<dbReference type="Pfam" id="PF25390">
    <property type="entry name" value="WD40_RLD"/>
    <property type="match status" value="1"/>
</dbReference>
<dbReference type="Gene3D" id="2.130.10.30">
    <property type="entry name" value="Regulator of chromosome condensation 1/beta-lactamase-inhibitor protein II"/>
    <property type="match status" value="2"/>
</dbReference>
<protein>
    <recommendedName>
        <fullName evidence="3">RCC1-like domain-containing protein</fullName>
    </recommendedName>
</protein>
<dbReference type="PANTHER" id="PTHR22870">
    <property type="entry name" value="REGULATOR OF CHROMOSOME CONDENSATION"/>
    <property type="match status" value="1"/>
</dbReference>
<feature type="repeat" description="RCC1" evidence="2">
    <location>
        <begin position="5"/>
        <end position="56"/>
    </location>
</feature>
<dbReference type="STRING" id="1156394.T0PUY4"/>
<dbReference type="InterPro" id="IPR051210">
    <property type="entry name" value="Ub_ligase/GEF_domain"/>
</dbReference>
<dbReference type="OMA" id="GWGNCRK"/>
<gene>
    <name evidence="4" type="ORF">SDRG_16112</name>
</gene>
<feature type="repeat" description="RCC1" evidence="2">
    <location>
        <begin position="57"/>
        <end position="105"/>
    </location>
</feature>
<dbReference type="PRINTS" id="PR00633">
    <property type="entry name" value="RCCNDNSATION"/>
</dbReference>
<proteinExistence type="predicted"/>
<dbReference type="eggNOG" id="KOG1426">
    <property type="taxonomic scope" value="Eukaryota"/>
</dbReference>
<evidence type="ECO:0000313" key="4">
    <source>
        <dbReference type="EMBL" id="EQC26046.1"/>
    </source>
</evidence>
<dbReference type="PROSITE" id="PS50012">
    <property type="entry name" value="RCC1_3"/>
    <property type="match status" value="7"/>
</dbReference>
<dbReference type="SUPFAM" id="SSF50985">
    <property type="entry name" value="RCC1/BLIP-II"/>
    <property type="match status" value="1"/>
</dbReference>
<feature type="repeat" description="RCC1" evidence="2">
    <location>
        <begin position="272"/>
        <end position="321"/>
    </location>
</feature>
<dbReference type="Proteomes" id="UP000030762">
    <property type="component" value="Unassembled WGS sequence"/>
</dbReference>
<evidence type="ECO:0000256" key="1">
    <source>
        <dbReference type="ARBA" id="ARBA00022737"/>
    </source>
</evidence>
<dbReference type="GeneID" id="19956839"/>
<dbReference type="PROSITE" id="PS00626">
    <property type="entry name" value="RCC1_2"/>
    <property type="match status" value="2"/>
</dbReference>
<reference evidence="4 5" key="1">
    <citation type="submission" date="2012-04" db="EMBL/GenBank/DDBJ databases">
        <title>The Genome Sequence of Saprolegnia declina VS20.</title>
        <authorList>
            <consortium name="The Broad Institute Genome Sequencing Platform"/>
            <person name="Russ C."/>
            <person name="Nusbaum C."/>
            <person name="Tyler B."/>
            <person name="van West P."/>
            <person name="Dieguez-Uribeondo J."/>
            <person name="de Bruijn I."/>
            <person name="Tripathy S."/>
            <person name="Jiang R."/>
            <person name="Young S.K."/>
            <person name="Zeng Q."/>
            <person name="Gargeya S."/>
            <person name="Fitzgerald M."/>
            <person name="Haas B."/>
            <person name="Abouelleil A."/>
            <person name="Alvarado L."/>
            <person name="Arachchi H.M."/>
            <person name="Berlin A."/>
            <person name="Chapman S.B."/>
            <person name="Goldberg J."/>
            <person name="Griggs A."/>
            <person name="Gujja S."/>
            <person name="Hansen M."/>
            <person name="Howarth C."/>
            <person name="Imamovic A."/>
            <person name="Larimer J."/>
            <person name="McCowen C."/>
            <person name="Montmayeur A."/>
            <person name="Murphy C."/>
            <person name="Neiman D."/>
            <person name="Pearson M."/>
            <person name="Priest M."/>
            <person name="Roberts A."/>
            <person name="Saif S."/>
            <person name="Shea T."/>
            <person name="Sisk P."/>
            <person name="Sykes S."/>
            <person name="Wortman J."/>
            <person name="Nusbaum C."/>
            <person name="Birren B."/>
        </authorList>
    </citation>
    <scope>NUCLEOTIDE SEQUENCE [LARGE SCALE GENOMIC DNA]</scope>
    <source>
        <strain evidence="4 5">VS20</strain>
    </source>
</reference>
<dbReference type="VEuPathDB" id="FungiDB:SDRG_16112"/>
<name>T0PUY4_SAPDV</name>
<dbReference type="InterPro" id="IPR009091">
    <property type="entry name" value="RCC1/BLIP-II"/>
</dbReference>
<organism evidence="4 5">
    <name type="scientific">Saprolegnia diclina (strain VS20)</name>
    <dbReference type="NCBI Taxonomy" id="1156394"/>
    <lineage>
        <taxon>Eukaryota</taxon>
        <taxon>Sar</taxon>
        <taxon>Stramenopiles</taxon>
        <taxon>Oomycota</taxon>
        <taxon>Saprolegniomycetes</taxon>
        <taxon>Saprolegniales</taxon>
        <taxon>Saprolegniaceae</taxon>
        <taxon>Saprolegnia</taxon>
    </lineage>
</organism>
<evidence type="ECO:0000259" key="3">
    <source>
        <dbReference type="Pfam" id="PF25390"/>
    </source>
</evidence>
<feature type="repeat" description="RCC1" evidence="2">
    <location>
        <begin position="165"/>
        <end position="215"/>
    </location>
</feature>
<dbReference type="PANTHER" id="PTHR22870:SF466">
    <property type="entry name" value="ANKYRIN REPEAT-CONTAINING PROTEIN"/>
    <property type="match status" value="1"/>
</dbReference>
<evidence type="ECO:0000313" key="5">
    <source>
        <dbReference type="Proteomes" id="UP000030762"/>
    </source>
</evidence>
<dbReference type="AlphaFoldDB" id="T0PUY4"/>
<feature type="repeat" description="RCC1" evidence="2">
    <location>
        <begin position="216"/>
        <end position="272"/>
    </location>
</feature>
<dbReference type="EMBL" id="JH767244">
    <property type="protein sequence ID" value="EQC26046.1"/>
    <property type="molecule type" value="Genomic_DNA"/>
</dbReference>
<keyword evidence="5" id="KW-1185">Reference proteome</keyword>
<dbReference type="OrthoDB" id="5370059at2759"/>
<feature type="domain" description="RCC1-like" evidence="3">
    <location>
        <begin position="7"/>
        <end position="370"/>
    </location>
</feature>
<evidence type="ECO:0000256" key="2">
    <source>
        <dbReference type="PROSITE-ProRule" id="PRU00235"/>
    </source>
</evidence>
<feature type="repeat" description="RCC1" evidence="2">
    <location>
        <begin position="322"/>
        <end position="376"/>
    </location>
</feature>
<feature type="repeat" description="RCC1" evidence="2">
    <location>
        <begin position="110"/>
        <end position="164"/>
    </location>
</feature>
<sequence length="378" mass="39577">MMAATIVFAWGSGSDGQLGLGDSADHAEPRPLDLGALQSPVALTTGGCHSAAVDATGALYMWGSNAHAQLHLDVPTAQAPVKIAIEPRVALVRCGWSHTVAVATHADGLSTVYSWGSNQHDQLGQTTTSDKAGLVQNPLRFLAPVLAVVSVASGWKHSLLATSDGRVFTWGYGRSGELGLGPKTLRAPTPTLVPIDGAVAAVYCGWQHSVFHLTSKGLVVVGSNRHGQLGLGNESRKQVFEPTPILEAASAALFCCDHVAVGWHHVLGVHDGAVYSWGKGSFGQLGHDSVNGEHTPRLLVMDERINHVACGSEHSLLVTASGRLYSCGWGEHGNLGHGDTQNVARPTPVAYFDKHRLHVLSAVAAGATSFAMATSQRA</sequence>
<dbReference type="InterPro" id="IPR000408">
    <property type="entry name" value="Reg_chr_condens"/>
</dbReference>
<keyword evidence="1" id="KW-0677">Repeat</keyword>
<dbReference type="InParanoid" id="T0PUY4"/>
<dbReference type="InterPro" id="IPR058923">
    <property type="entry name" value="RCC1-like_dom"/>
</dbReference>
<dbReference type="RefSeq" id="XP_008620531.1">
    <property type="nucleotide sequence ID" value="XM_008622309.1"/>
</dbReference>